<dbReference type="PANTHER" id="PTHR30483">
    <property type="entry name" value="LEUCINE-SPECIFIC-BINDING PROTEIN"/>
    <property type="match status" value="1"/>
</dbReference>
<accession>A0A537J2P9</accession>
<name>A0A537J2P9_9BACT</name>
<dbReference type="Proteomes" id="UP000320048">
    <property type="component" value="Unassembled WGS sequence"/>
</dbReference>
<comment type="similarity">
    <text evidence="1">Belongs to the leucine-binding protein family.</text>
</comment>
<gene>
    <name evidence="4" type="ORF">E6H04_13530</name>
</gene>
<dbReference type="CDD" id="cd06332">
    <property type="entry name" value="PBP1_aromatic_compounds-like"/>
    <property type="match status" value="1"/>
</dbReference>
<dbReference type="Gene3D" id="3.40.50.2300">
    <property type="match status" value="2"/>
</dbReference>
<evidence type="ECO:0000256" key="2">
    <source>
        <dbReference type="ARBA" id="ARBA00022729"/>
    </source>
</evidence>
<feature type="domain" description="Leucine-binding protein" evidence="3">
    <location>
        <begin position="36"/>
        <end position="375"/>
    </location>
</feature>
<comment type="caution">
    <text evidence="4">The sequence shown here is derived from an EMBL/GenBank/DDBJ whole genome shotgun (WGS) entry which is preliminary data.</text>
</comment>
<sequence>MRGEETMNRYLATLAAWGAALAIMAGGGGAGAQHGPIKIGLIVPLTGVFSPNGRDMANGFALGLNQAGNKAAGREIQVLTEDEQGTPAVALTKARKLVELDKVDLLVGPLLASSGYALRDYIDEQKIPALYPIVSSDDLTQRKGTPWIVRTGWTSSQPNHPFGEYAAKVLKYRRIATISYDFAFGWENVEGFQDTFEQNGGRVVLHLWPPIGAPDYSPYLGRIPGDVDAVYAAFSGGDALRFLQQYRAFGLEGRVPLIGNGTFTDEHILFEERDLAKGIVTALHYSAALNTQANRDFVRTYVRAYTRVPSYYSEAAYTGARFILKGLETVRGQLADRGAFVAALRAVVLPDAPRGPVRLDKWGSPVENEYIRRVDIINGEPQNTVIATYPNVSQFWTANPDEYTRDVPPAHP</sequence>
<evidence type="ECO:0000313" key="5">
    <source>
        <dbReference type="Proteomes" id="UP000320048"/>
    </source>
</evidence>
<protein>
    <submittedName>
        <fullName evidence="4">ABC transporter substrate-binding protein</fullName>
    </submittedName>
</protein>
<dbReference type="AlphaFoldDB" id="A0A537J2P9"/>
<dbReference type="PANTHER" id="PTHR30483:SF6">
    <property type="entry name" value="PERIPLASMIC BINDING PROTEIN OF ABC TRANSPORTER FOR NATURAL AMINO ACIDS"/>
    <property type="match status" value="1"/>
</dbReference>
<dbReference type="InterPro" id="IPR051010">
    <property type="entry name" value="BCAA_transport"/>
</dbReference>
<keyword evidence="2" id="KW-0732">Signal</keyword>
<organism evidence="4 5">
    <name type="scientific">Candidatus Segetimicrobium genomatis</name>
    <dbReference type="NCBI Taxonomy" id="2569760"/>
    <lineage>
        <taxon>Bacteria</taxon>
        <taxon>Bacillati</taxon>
        <taxon>Candidatus Sysuimicrobiota</taxon>
        <taxon>Candidatus Sysuimicrobiia</taxon>
        <taxon>Candidatus Sysuimicrobiales</taxon>
        <taxon>Candidatus Segetimicrobiaceae</taxon>
        <taxon>Candidatus Segetimicrobium</taxon>
    </lineage>
</organism>
<proteinExistence type="inferred from homology"/>
<dbReference type="EMBL" id="VBAO01000428">
    <property type="protein sequence ID" value="TMI77793.1"/>
    <property type="molecule type" value="Genomic_DNA"/>
</dbReference>
<evidence type="ECO:0000313" key="4">
    <source>
        <dbReference type="EMBL" id="TMI77793.1"/>
    </source>
</evidence>
<dbReference type="InterPro" id="IPR028081">
    <property type="entry name" value="Leu-bd"/>
</dbReference>
<dbReference type="Pfam" id="PF13458">
    <property type="entry name" value="Peripla_BP_6"/>
    <property type="match status" value="1"/>
</dbReference>
<dbReference type="InterPro" id="IPR028082">
    <property type="entry name" value="Peripla_BP_I"/>
</dbReference>
<reference evidence="4 5" key="1">
    <citation type="journal article" date="2019" name="Nat. Microbiol.">
        <title>Mediterranean grassland soil C-N compound turnover is dependent on rainfall and depth, and is mediated by genomically divergent microorganisms.</title>
        <authorList>
            <person name="Diamond S."/>
            <person name="Andeer P.F."/>
            <person name="Li Z."/>
            <person name="Crits-Christoph A."/>
            <person name="Burstein D."/>
            <person name="Anantharaman K."/>
            <person name="Lane K.R."/>
            <person name="Thomas B.C."/>
            <person name="Pan C."/>
            <person name="Northen T.R."/>
            <person name="Banfield J.F."/>
        </authorList>
    </citation>
    <scope>NUCLEOTIDE SEQUENCE [LARGE SCALE GENOMIC DNA]</scope>
    <source>
        <strain evidence="4">NP_7</strain>
    </source>
</reference>
<evidence type="ECO:0000259" key="3">
    <source>
        <dbReference type="Pfam" id="PF13458"/>
    </source>
</evidence>
<dbReference type="SUPFAM" id="SSF53822">
    <property type="entry name" value="Periplasmic binding protein-like I"/>
    <property type="match status" value="1"/>
</dbReference>
<evidence type="ECO:0000256" key="1">
    <source>
        <dbReference type="ARBA" id="ARBA00010062"/>
    </source>
</evidence>